<protein>
    <submittedName>
        <fullName evidence="1">Uncharacterized protein</fullName>
    </submittedName>
</protein>
<name>A0A645CTF9_9ZZZZ</name>
<comment type="caution">
    <text evidence="1">The sequence shown here is derived from an EMBL/GenBank/DDBJ whole genome shotgun (WGS) entry which is preliminary data.</text>
</comment>
<organism evidence="1">
    <name type="scientific">bioreactor metagenome</name>
    <dbReference type="NCBI Taxonomy" id="1076179"/>
    <lineage>
        <taxon>unclassified sequences</taxon>
        <taxon>metagenomes</taxon>
        <taxon>ecological metagenomes</taxon>
    </lineage>
</organism>
<dbReference type="EMBL" id="VSSQ01029901">
    <property type="protein sequence ID" value="MPM80213.1"/>
    <property type="molecule type" value="Genomic_DNA"/>
</dbReference>
<proteinExistence type="predicted"/>
<gene>
    <name evidence="1" type="ORF">SDC9_127260</name>
</gene>
<dbReference type="AlphaFoldDB" id="A0A645CTF9"/>
<evidence type="ECO:0000313" key="1">
    <source>
        <dbReference type="EMBL" id="MPM80213.1"/>
    </source>
</evidence>
<accession>A0A645CTF9</accession>
<sequence length="129" mass="14412">MGRDHHAFFIFIKHHAEVVQPLDGQWSVVDQTLQKLRFVGIMAAAQSVEIMNSWGVVFLISGLNPAFCHHRIGLAQFELRHQKYFCAGFIRFNRCGSACAAAADDQDVHIIIDALKVYFIALDAAVGLQ</sequence>
<reference evidence="1" key="1">
    <citation type="submission" date="2019-08" db="EMBL/GenBank/DDBJ databases">
        <authorList>
            <person name="Kucharzyk K."/>
            <person name="Murdoch R.W."/>
            <person name="Higgins S."/>
            <person name="Loffler F."/>
        </authorList>
    </citation>
    <scope>NUCLEOTIDE SEQUENCE</scope>
</reference>